<reference evidence="7 8" key="1">
    <citation type="submission" date="2019-01" db="EMBL/GenBank/DDBJ databases">
        <title>Bacillus sp. M5HDSG1-1, whole genome shotgun sequence.</title>
        <authorList>
            <person name="Tuo L."/>
        </authorList>
    </citation>
    <scope>NUCLEOTIDE SEQUENCE [LARGE SCALE GENOMIC DNA]</scope>
    <source>
        <strain evidence="7 8">M5HDSG1-1</strain>
    </source>
</reference>
<dbReference type="PANTHER" id="PTHR30435">
    <property type="entry name" value="FLAGELLAR PROTEIN"/>
    <property type="match status" value="1"/>
</dbReference>
<evidence type="ECO:0000313" key="8">
    <source>
        <dbReference type="Proteomes" id="UP000288024"/>
    </source>
</evidence>
<proteinExistence type="inferred from homology"/>
<dbReference type="PANTHER" id="PTHR30435:SF19">
    <property type="entry name" value="FLAGELLAR BASAL-BODY ROD PROTEIN FLGG"/>
    <property type="match status" value="1"/>
</dbReference>
<feature type="region of interest" description="Disordered" evidence="3">
    <location>
        <begin position="53"/>
        <end position="72"/>
    </location>
</feature>
<keyword evidence="7" id="KW-0282">Flagellum</keyword>
<feature type="compositionally biased region" description="Polar residues" evidence="3">
    <location>
        <begin position="53"/>
        <end position="68"/>
    </location>
</feature>
<evidence type="ECO:0000259" key="5">
    <source>
        <dbReference type="Pfam" id="PF06429"/>
    </source>
</evidence>
<comment type="subcellular location">
    <subcellularLocation>
        <location evidence="2">Bacterial flagellum basal body</location>
    </subcellularLocation>
</comment>
<evidence type="ECO:0000259" key="6">
    <source>
        <dbReference type="Pfam" id="PF22692"/>
    </source>
</evidence>
<feature type="domain" description="Flagellar basal-body/hook protein C-terminal" evidence="5">
    <location>
        <begin position="235"/>
        <end position="277"/>
    </location>
</feature>
<dbReference type="InterPro" id="IPR053967">
    <property type="entry name" value="LlgE_F_G-like_D1"/>
</dbReference>
<accession>A0A437KA05</accession>
<evidence type="ECO:0000256" key="3">
    <source>
        <dbReference type="SAM" id="MobiDB-lite"/>
    </source>
</evidence>
<feature type="domain" description="Flagellar basal body rod protein N-terminal" evidence="4">
    <location>
        <begin position="5"/>
        <end position="35"/>
    </location>
</feature>
<keyword evidence="7" id="KW-0966">Cell projection</keyword>
<keyword evidence="8" id="KW-1185">Reference proteome</keyword>
<dbReference type="PROSITE" id="PS00588">
    <property type="entry name" value="FLAGELLA_BB_ROD"/>
    <property type="match status" value="1"/>
</dbReference>
<dbReference type="InterPro" id="IPR037925">
    <property type="entry name" value="FlgE/F/G-like"/>
</dbReference>
<protein>
    <submittedName>
        <fullName evidence="7">Flagellar hook-basal body protein</fullName>
    </submittedName>
</protein>
<dbReference type="InterPro" id="IPR001444">
    <property type="entry name" value="Flag_bb_rod_N"/>
</dbReference>
<dbReference type="Pfam" id="PF22692">
    <property type="entry name" value="LlgE_F_G_D1"/>
    <property type="match status" value="1"/>
</dbReference>
<dbReference type="RefSeq" id="WP_127739025.1">
    <property type="nucleotide sequence ID" value="NZ_RZTZ01000005.1"/>
</dbReference>
<dbReference type="EMBL" id="RZTZ01000005">
    <property type="protein sequence ID" value="RVT61568.1"/>
    <property type="molecule type" value="Genomic_DNA"/>
</dbReference>
<evidence type="ECO:0000256" key="2">
    <source>
        <dbReference type="RuleBase" id="RU362116"/>
    </source>
</evidence>
<dbReference type="Pfam" id="PF06429">
    <property type="entry name" value="Flg_bbr_C"/>
    <property type="match status" value="1"/>
</dbReference>
<keyword evidence="7" id="KW-0969">Cilium</keyword>
<dbReference type="Pfam" id="PF00460">
    <property type="entry name" value="Flg_bb_rod"/>
    <property type="match status" value="1"/>
</dbReference>
<evidence type="ECO:0000259" key="4">
    <source>
        <dbReference type="Pfam" id="PF00460"/>
    </source>
</evidence>
<name>A0A437KA05_9BACI</name>
<dbReference type="GO" id="GO:0071978">
    <property type="term" value="P:bacterial-type flagellum-dependent swarming motility"/>
    <property type="evidence" value="ECO:0007669"/>
    <property type="project" value="TreeGrafter"/>
</dbReference>
<organism evidence="7 8">
    <name type="scientific">Niallia taxi</name>
    <dbReference type="NCBI Taxonomy" id="2499688"/>
    <lineage>
        <taxon>Bacteria</taxon>
        <taxon>Bacillati</taxon>
        <taxon>Bacillota</taxon>
        <taxon>Bacilli</taxon>
        <taxon>Bacillales</taxon>
        <taxon>Bacillaceae</taxon>
        <taxon>Niallia</taxon>
    </lineage>
</organism>
<evidence type="ECO:0000313" key="7">
    <source>
        <dbReference type="EMBL" id="RVT61568.1"/>
    </source>
</evidence>
<feature type="domain" description="Flagellar hook protein FlgE/F/G-like D1" evidence="6">
    <location>
        <begin position="113"/>
        <end position="170"/>
    </location>
</feature>
<dbReference type="GO" id="GO:0009425">
    <property type="term" value="C:bacterial-type flagellum basal body"/>
    <property type="evidence" value="ECO:0007669"/>
    <property type="project" value="UniProtKB-SubCell"/>
</dbReference>
<dbReference type="AlphaFoldDB" id="A0A437KA05"/>
<dbReference type="InterPro" id="IPR020013">
    <property type="entry name" value="Flagellar_FlgE/F/G"/>
</dbReference>
<dbReference type="NCBIfam" id="TIGR03506">
    <property type="entry name" value="FlgEFG_subfam"/>
    <property type="match status" value="1"/>
</dbReference>
<comment type="caution">
    <text evidence="7">The sequence shown here is derived from an EMBL/GenBank/DDBJ whole genome shotgun (WGS) entry which is preliminary data.</text>
</comment>
<comment type="similarity">
    <text evidence="1 2">Belongs to the flagella basal body rod proteins family.</text>
</comment>
<dbReference type="SUPFAM" id="SSF117143">
    <property type="entry name" value="Flagellar hook protein flgE"/>
    <property type="match status" value="1"/>
</dbReference>
<keyword evidence="2" id="KW-0975">Bacterial flagellum</keyword>
<dbReference type="InterPro" id="IPR010930">
    <property type="entry name" value="Flg_bb/hook_C_dom"/>
</dbReference>
<gene>
    <name evidence="7" type="ORF">EM808_15080</name>
</gene>
<sequence>MNRTMLIATNTMTQLQKQMDTISNNIANVDTNGYKKKNAAFTDLLVQQVNNQKDTTQEVNRQTPNGIRQGNGAKVAQTQTVMTQGTLKTTNRQLDTAFTSEGQLYRVLVQNGQNSEVQYTRDGAFYLTPVSNTENMLVTKQGNAVLDENNNPIMLNKDVNEYSLSKTGTLLAKLNNGQTQNVNLGVTAVNYPQFLEKKGDNLFGLPANLDELNMTRDQVLTDLDGALRGEVAVSQYVLEQSNVDLSKEMVNLMSTQRSYQFQSKAITMADQMMGLVNEIR</sequence>
<evidence type="ECO:0000256" key="1">
    <source>
        <dbReference type="ARBA" id="ARBA00009677"/>
    </source>
</evidence>
<dbReference type="InterPro" id="IPR019776">
    <property type="entry name" value="Flagellar_basal_body_rod_CS"/>
</dbReference>
<dbReference type="Proteomes" id="UP000288024">
    <property type="component" value="Unassembled WGS sequence"/>
</dbReference>